<name>A0A8S5NED4_9VIRU</name>
<dbReference type="EMBL" id="BK015135">
    <property type="protein sequence ID" value="DAD92443.1"/>
    <property type="molecule type" value="Genomic_DNA"/>
</dbReference>
<protein>
    <submittedName>
        <fullName evidence="1">Uncharacterized protein</fullName>
    </submittedName>
</protein>
<reference evidence="1" key="1">
    <citation type="journal article" date="2021" name="Proc. Natl. Acad. Sci. U.S.A.">
        <title>A Catalog of Tens of Thousands of Viruses from Human Metagenomes Reveals Hidden Associations with Chronic Diseases.</title>
        <authorList>
            <person name="Tisza M.J."/>
            <person name="Buck C.B."/>
        </authorList>
    </citation>
    <scope>NUCLEOTIDE SEQUENCE</scope>
    <source>
        <strain evidence="1">CtSf81</strain>
    </source>
</reference>
<proteinExistence type="predicted"/>
<evidence type="ECO:0000313" key="1">
    <source>
        <dbReference type="EMBL" id="DAD92443.1"/>
    </source>
</evidence>
<organism evidence="1">
    <name type="scientific">virus sp. ctSf81</name>
    <dbReference type="NCBI Taxonomy" id="2826803"/>
    <lineage>
        <taxon>Viruses</taxon>
    </lineage>
</organism>
<accession>A0A8S5NED4</accession>
<sequence>MKGKNKMINFNAYVIELEEDTWYKVSIEDVLTTTVRDNGYFDDTVITFESALATVVEYSLSYDYDYVETERCLTKKGRRCRKYVISVDNGDD</sequence>